<name>A0A3P7LT83_STRVU</name>
<proteinExistence type="predicted"/>
<dbReference type="AlphaFoldDB" id="A0A3P7LT83"/>
<accession>A0A3P7LT83</accession>
<dbReference type="InterPro" id="IPR001245">
    <property type="entry name" value="Ser-Thr/Tyr_kinase_cat_dom"/>
</dbReference>
<dbReference type="Pfam" id="PF07714">
    <property type="entry name" value="PK_Tyr_Ser-Thr"/>
    <property type="match status" value="1"/>
</dbReference>
<dbReference type="PANTHER" id="PTHR24416">
    <property type="entry name" value="TYROSINE-PROTEIN KINASE RECEPTOR"/>
    <property type="match status" value="1"/>
</dbReference>
<evidence type="ECO:0000259" key="1">
    <source>
        <dbReference type="Pfam" id="PF07714"/>
    </source>
</evidence>
<feature type="domain" description="Serine-threonine/tyrosine-protein kinase catalytic" evidence="1">
    <location>
        <begin position="2"/>
        <end position="46"/>
    </location>
</feature>
<evidence type="ECO:0000313" key="3">
    <source>
        <dbReference type="Proteomes" id="UP000270094"/>
    </source>
</evidence>
<dbReference type="GO" id="GO:0004714">
    <property type="term" value="F:transmembrane receptor protein tyrosine kinase activity"/>
    <property type="evidence" value="ECO:0007669"/>
    <property type="project" value="TreeGrafter"/>
</dbReference>
<dbReference type="OrthoDB" id="5865257at2759"/>
<dbReference type="GO" id="GO:0005886">
    <property type="term" value="C:plasma membrane"/>
    <property type="evidence" value="ECO:0007669"/>
    <property type="project" value="TreeGrafter"/>
</dbReference>
<keyword evidence="3" id="KW-1185">Reference proteome</keyword>
<dbReference type="Gene3D" id="1.10.510.10">
    <property type="entry name" value="Transferase(Phosphotransferase) domain 1"/>
    <property type="match status" value="1"/>
</dbReference>
<dbReference type="EMBL" id="UYYB01142025">
    <property type="protein sequence ID" value="VDM85565.1"/>
    <property type="molecule type" value="Genomic_DNA"/>
</dbReference>
<feature type="non-terminal residue" evidence="2">
    <location>
        <position position="76"/>
    </location>
</feature>
<evidence type="ECO:0000313" key="2">
    <source>
        <dbReference type="EMBL" id="VDM85565.1"/>
    </source>
</evidence>
<dbReference type="InterPro" id="IPR050122">
    <property type="entry name" value="RTK"/>
</dbReference>
<protein>
    <recommendedName>
        <fullName evidence="1">Serine-threonine/tyrosine-protein kinase catalytic domain-containing protein</fullName>
    </recommendedName>
</protein>
<dbReference type="SUPFAM" id="SSF56112">
    <property type="entry name" value="Protein kinase-like (PK-like)"/>
    <property type="match status" value="1"/>
</dbReference>
<organism evidence="2 3">
    <name type="scientific">Strongylus vulgaris</name>
    <name type="common">Blood worm</name>
    <dbReference type="NCBI Taxonomy" id="40348"/>
    <lineage>
        <taxon>Eukaryota</taxon>
        <taxon>Metazoa</taxon>
        <taxon>Ecdysozoa</taxon>
        <taxon>Nematoda</taxon>
        <taxon>Chromadorea</taxon>
        <taxon>Rhabditida</taxon>
        <taxon>Rhabditina</taxon>
        <taxon>Rhabditomorpha</taxon>
        <taxon>Strongyloidea</taxon>
        <taxon>Strongylidae</taxon>
        <taxon>Strongylus</taxon>
    </lineage>
</organism>
<reference evidence="2 3" key="1">
    <citation type="submission" date="2018-11" db="EMBL/GenBank/DDBJ databases">
        <authorList>
            <consortium name="Pathogen Informatics"/>
        </authorList>
    </citation>
    <scope>NUCLEOTIDE SEQUENCE [LARGE SCALE GENOMIC DNA]</scope>
</reference>
<dbReference type="GO" id="GO:0007169">
    <property type="term" value="P:cell surface receptor protein tyrosine kinase signaling pathway"/>
    <property type="evidence" value="ECO:0007669"/>
    <property type="project" value="TreeGrafter"/>
</dbReference>
<sequence length="76" mass="9133">MLQFLESGGRMGRPDNCPENFYEVMYECWMSEPEERPDFLTIRQKLAAQLEEITEEYSYLTLDAQKDYYGVQYEDQ</sequence>
<dbReference type="PANTHER" id="PTHR24416:SF583">
    <property type="entry name" value="RECEPTOR PROTEIN-TYROSINE KINASE"/>
    <property type="match status" value="1"/>
</dbReference>
<dbReference type="InterPro" id="IPR011009">
    <property type="entry name" value="Kinase-like_dom_sf"/>
</dbReference>
<dbReference type="Proteomes" id="UP000270094">
    <property type="component" value="Unassembled WGS sequence"/>
</dbReference>
<dbReference type="GO" id="GO:0043235">
    <property type="term" value="C:receptor complex"/>
    <property type="evidence" value="ECO:0007669"/>
    <property type="project" value="TreeGrafter"/>
</dbReference>
<gene>
    <name evidence="2" type="ORF">SVUK_LOCUS20563</name>
</gene>